<comment type="caution">
    <text evidence="3">The sequence shown here is derived from an EMBL/GenBank/DDBJ whole genome shotgun (WGS) entry which is preliminary data.</text>
</comment>
<dbReference type="RefSeq" id="WP_049698662.1">
    <property type="nucleotide sequence ID" value="NZ_LDTZ01000016.1"/>
</dbReference>
<feature type="transmembrane region" description="Helical" evidence="1">
    <location>
        <begin position="118"/>
        <end position="137"/>
    </location>
</feature>
<feature type="domain" description="GGDEF" evidence="2">
    <location>
        <begin position="212"/>
        <end position="329"/>
    </location>
</feature>
<keyword evidence="4" id="KW-1185">Reference proteome</keyword>
<name>A0ABR5ICF6_9ACTN</name>
<accession>A0ABR5ICF6</accession>
<evidence type="ECO:0000259" key="2">
    <source>
        <dbReference type="PROSITE" id="PS50887"/>
    </source>
</evidence>
<gene>
    <name evidence="3" type="ORF">ABW18_08870</name>
</gene>
<feature type="transmembrane region" description="Helical" evidence="1">
    <location>
        <begin position="143"/>
        <end position="164"/>
    </location>
</feature>
<dbReference type="InterPro" id="IPR029787">
    <property type="entry name" value="Nucleotide_cyclase"/>
</dbReference>
<keyword evidence="1" id="KW-1133">Transmembrane helix</keyword>
<dbReference type="InterPro" id="IPR043128">
    <property type="entry name" value="Rev_trsase/Diguanyl_cyclase"/>
</dbReference>
<protein>
    <recommendedName>
        <fullName evidence="2">GGDEF domain-containing protein</fullName>
    </recommendedName>
</protein>
<feature type="transmembrane region" description="Helical" evidence="1">
    <location>
        <begin position="38"/>
        <end position="59"/>
    </location>
</feature>
<feature type="transmembrane region" description="Helical" evidence="1">
    <location>
        <begin position="95"/>
        <end position="113"/>
    </location>
</feature>
<reference evidence="3 4" key="1">
    <citation type="submission" date="2015-05" db="EMBL/GenBank/DDBJ databases">
        <title>Draft genome sequence of the bacterium Gordonia jacobaea a new member of the Gordonia genus.</title>
        <authorList>
            <person name="Jimenez-Galisteo G."/>
            <person name="Dominguez A."/>
            <person name="Munoz E."/>
            <person name="Vinas M."/>
        </authorList>
    </citation>
    <scope>NUCLEOTIDE SEQUENCE [LARGE SCALE GENOMIC DNA]</scope>
    <source>
        <strain evidence="4">mv1</strain>
    </source>
</reference>
<feature type="transmembrane region" description="Helical" evidence="1">
    <location>
        <begin position="71"/>
        <end position="89"/>
    </location>
</feature>
<organism evidence="3 4">
    <name type="scientific">Gordonia jacobaea</name>
    <dbReference type="NCBI Taxonomy" id="122202"/>
    <lineage>
        <taxon>Bacteria</taxon>
        <taxon>Bacillati</taxon>
        <taxon>Actinomycetota</taxon>
        <taxon>Actinomycetes</taxon>
        <taxon>Mycobacteriales</taxon>
        <taxon>Gordoniaceae</taxon>
        <taxon>Gordonia</taxon>
    </lineage>
</organism>
<feature type="transmembrane region" description="Helical" evidence="1">
    <location>
        <begin position="12"/>
        <end position="32"/>
    </location>
</feature>
<dbReference type="Gene3D" id="3.30.70.270">
    <property type="match status" value="1"/>
</dbReference>
<dbReference type="EMBL" id="LDTZ01000016">
    <property type="protein sequence ID" value="KNA91327.1"/>
    <property type="molecule type" value="Genomic_DNA"/>
</dbReference>
<dbReference type="PANTHER" id="PTHR45138:SF9">
    <property type="entry name" value="DIGUANYLATE CYCLASE DGCM-RELATED"/>
    <property type="match status" value="1"/>
</dbReference>
<evidence type="ECO:0000313" key="4">
    <source>
        <dbReference type="Proteomes" id="UP000037247"/>
    </source>
</evidence>
<dbReference type="CDD" id="cd01949">
    <property type="entry name" value="GGDEF"/>
    <property type="match status" value="1"/>
</dbReference>
<dbReference type="InterPro" id="IPR000160">
    <property type="entry name" value="GGDEF_dom"/>
</dbReference>
<dbReference type="SUPFAM" id="SSF55073">
    <property type="entry name" value="Nucleotide cyclase"/>
    <property type="match status" value="1"/>
</dbReference>
<dbReference type="InterPro" id="IPR050469">
    <property type="entry name" value="Diguanylate_Cyclase"/>
</dbReference>
<proteinExistence type="predicted"/>
<evidence type="ECO:0000313" key="3">
    <source>
        <dbReference type="EMBL" id="KNA91327.1"/>
    </source>
</evidence>
<evidence type="ECO:0000256" key="1">
    <source>
        <dbReference type="SAM" id="Phobius"/>
    </source>
</evidence>
<dbReference type="PROSITE" id="PS50887">
    <property type="entry name" value="GGDEF"/>
    <property type="match status" value="1"/>
</dbReference>
<dbReference type="Proteomes" id="UP000037247">
    <property type="component" value="Unassembled WGS sequence"/>
</dbReference>
<keyword evidence="1" id="KW-0812">Transmembrane</keyword>
<dbReference type="Pfam" id="PF00990">
    <property type="entry name" value="GGDEF"/>
    <property type="match status" value="1"/>
</dbReference>
<dbReference type="PANTHER" id="PTHR45138">
    <property type="entry name" value="REGULATORY COMPONENTS OF SENSORY TRANSDUCTION SYSTEM"/>
    <property type="match status" value="1"/>
</dbReference>
<dbReference type="NCBIfam" id="TIGR00254">
    <property type="entry name" value="GGDEF"/>
    <property type="match status" value="1"/>
</dbReference>
<sequence length="329" mass="35088">MDRHSVVDDRLAITVALGALLFAVVTFVQVTLDTTPGARPASSVAAVTAVVLGVAAWMIWRRPGAITSRTAPVLVTAAALLVAANPLAYVLCTHVAYPSIGTLLVIVGIGALVPYPRIALALIVGLNVAALLLAWRYPQAAPLGVVAVQLLKADVLALVIALTWRRTERRLGAATETIAHMAVTDELTGLLNRRGLTERGQTFVDEALASGDHVIVAFIDVNNLKGINDFHGHFVGDSHLSGIGESFRWVLDGGDLAARVGGDEFALVARGGPDEVSQFRSRVELLRARVPHFGVAIGWAQCGPDDARTLRTLFDEADGMMLRHKRRLI</sequence>
<keyword evidence="1" id="KW-0472">Membrane</keyword>
<dbReference type="SMART" id="SM00267">
    <property type="entry name" value="GGDEF"/>
    <property type="match status" value="1"/>
</dbReference>